<keyword evidence="3" id="KW-1185">Reference proteome</keyword>
<sequence>MFKLKINSKKSDSKKVSNEKLELKEIEKVEEVKKDELKGIIDNTPIEAIYPFVYKENKDNVELGGNYVRVIAIAQYPTQARGNWLSDLKRLKGNITITQYAEKANDSTMLDYYNKSIKNKQAELLKTKDPRLTMNLEEQIKSAKNQLRESLNNKFGFLYIYTYILIQAESLELINRLEENVNRILMKVHMRGIIPYYRMGDAYWSALPLQQNKLKAYTYQMSNTTAASSFFLFDDSEICDLSPNSIIEGTNKITNSIVSINYLNDRKTLNQNMVVVGTSGVGKTTYLKRKILNLIARGFNVYIIDPENEYTDIIEYFGGTVVHLSSISDTKINPLEIFSEEITENESIKNMSESARVENLIKQKCQRLRGLFKAIKSNMTQVEMSIIESLVMSLYDRFREIKDINKMTHEDFPIFEDLYKKIGDLKKESEEEFNKIKDFYFILKSYVYGSNSLFNGYTNIALNNNIISFDLKALQSEADIQGACYLNTFSYLWDIITKSNKDDKYTYLFIDEFHFLIKNKESADFFVQAYKRFRKYHAGAIAVTQQIQDVLKAEGGLGTAVIENSFTKLFFGLDNRGVDEVIEKLQLNFSKPEISLLRAKRQGEALLLYGTKRVFMKIQLSKEELRLENKGRYKEKYEKDPQEQPDYENELYISPMEMEEIKNSLGGWRA</sequence>
<dbReference type="PANTHER" id="PTHR30121:SF6">
    <property type="entry name" value="SLR6007 PROTEIN"/>
    <property type="match status" value="1"/>
</dbReference>
<feature type="domain" description="TraG P-loop" evidence="1">
    <location>
        <begin position="266"/>
        <end position="585"/>
    </location>
</feature>
<dbReference type="Proteomes" id="UP000019482">
    <property type="component" value="Unassembled WGS sequence"/>
</dbReference>
<dbReference type="Gene3D" id="1.10.8.730">
    <property type="match status" value="1"/>
</dbReference>
<dbReference type="OrthoDB" id="9804380at2"/>
<dbReference type="PANTHER" id="PTHR30121">
    <property type="entry name" value="UNCHARACTERIZED PROTEIN YJGR-RELATED"/>
    <property type="match status" value="1"/>
</dbReference>
<dbReference type="SUPFAM" id="SSF52540">
    <property type="entry name" value="P-loop containing nucleoside triphosphate hydrolases"/>
    <property type="match status" value="1"/>
</dbReference>
<dbReference type="GeneID" id="29421023"/>
<proteinExistence type="predicted"/>
<reference evidence="2 3" key="1">
    <citation type="journal article" date="2015" name="Genome Announc.">
        <title>Draft Genome Sequence of Clostridium tyrobutyricum Strain DIVETGP, Isolated from Cow's Milk for Grana Padano Production.</title>
        <authorList>
            <person name="Soggiu A."/>
            <person name="Piras C."/>
            <person name="Gaiarsa S."/>
            <person name="Sassera D."/>
            <person name="Roncada P."/>
            <person name="Bendixen E."/>
            <person name="Brasca M."/>
            <person name="Bonizzi L."/>
        </authorList>
    </citation>
    <scope>NUCLEOTIDE SEQUENCE [LARGE SCALE GENOMIC DNA]</scope>
    <source>
        <strain evidence="2 3">DIVETGP</strain>
    </source>
</reference>
<dbReference type="RefSeq" id="WP_017895792.1">
    <property type="nucleotide sequence ID" value="NZ_CBXI010000022.1"/>
</dbReference>
<evidence type="ECO:0000313" key="2">
    <source>
        <dbReference type="EMBL" id="CDL91220.1"/>
    </source>
</evidence>
<dbReference type="CDD" id="cd01127">
    <property type="entry name" value="TrwB_TraG_TraD_VirD4"/>
    <property type="match status" value="1"/>
</dbReference>
<dbReference type="AlphaFoldDB" id="W6N5B7"/>
<name>W6N5B7_CLOTY</name>
<evidence type="ECO:0000313" key="3">
    <source>
        <dbReference type="Proteomes" id="UP000019482"/>
    </source>
</evidence>
<comment type="caution">
    <text evidence="2">The sequence shown here is derived from an EMBL/GenBank/DDBJ whole genome shotgun (WGS) entry which is preliminary data.</text>
</comment>
<gene>
    <name evidence="2" type="ORF">CTDIVETGP_1290</name>
</gene>
<evidence type="ECO:0000259" key="1">
    <source>
        <dbReference type="Pfam" id="PF19044"/>
    </source>
</evidence>
<dbReference type="InterPro" id="IPR043964">
    <property type="entry name" value="P-loop_TraG"/>
</dbReference>
<dbReference type="InterPro" id="IPR027417">
    <property type="entry name" value="P-loop_NTPase"/>
</dbReference>
<dbReference type="Pfam" id="PF19044">
    <property type="entry name" value="P-loop_TraG"/>
    <property type="match status" value="1"/>
</dbReference>
<dbReference type="InterPro" id="IPR051162">
    <property type="entry name" value="T4SS_component"/>
</dbReference>
<dbReference type="EMBL" id="CBXI010000022">
    <property type="protein sequence ID" value="CDL91220.1"/>
    <property type="molecule type" value="Genomic_DNA"/>
</dbReference>
<accession>W6N5B7</accession>
<organism evidence="2 3">
    <name type="scientific">Clostridium tyrobutyricum DIVETGP</name>
    <dbReference type="NCBI Taxonomy" id="1408889"/>
    <lineage>
        <taxon>Bacteria</taxon>
        <taxon>Bacillati</taxon>
        <taxon>Bacillota</taxon>
        <taxon>Clostridia</taxon>
        <taxon>Eubacteriales</taxon>
        <taxon>Clostridiaceae</taxon>
        <taxon>Clostridium</taxon>
    </lineage>
</organism>
<protein>
    <submittedName>
        <fullName evidence="2">Protein TrsE</fullName>
    </submittedName>
</protein>
<dbReference type="Gene3D" id="3.40.50.300">
    <property type="entry name" value="P-loop containing nucleotide triphosphate hydrolases"/>
    <property type="match status" value="1"/>
</dbReference>